<feature type="binding site" evidence="7">
    <location>
        <position position="182"/>
    </location>
    <ligand>
        <name>Fe cation</name>
        <dbReference type="ChEBI" id="CHEBI:24875"/>
    </ligand>
</feature>
<keyword evidence="4 7" id="KW-0479">Metal-binding</keyword>
<evidence type="ECO:0000256" key="6">
    <source>
        <dbReference type="ARBA" id="ARBA00023315"/>
    </source>
</evidence>
<keyword evidence="6 7" id="KW-0012">Acyltransferase</keyword>
<dbReference type="InterPro" id="IPR017860">
    <property type="entry name" value="Peptidase_M22_CS"/>
</dbReference>
<comment type="subcellular location">
    <subcellularLocation>
        <location evidence="7">Cytoplasm</location>
    </subcellularLocation>
</comment>
<evidence type="ECO:0000256" key="5">
    <source>
        <dbReference type="ARBA" id="ARBA00023004"/>
    </source>
</evidence>
<dbReference type="GO" id="GO:0005506">
    <property type="term" value="F:iron ion binding"/>
    <property type="evidence" value="ECO:0007669"/>
    <property type="project" value="UniProtKB-UniRule"/>
</dbReference>
<accession>A0A1G2HNC9</accession>
<dbReference type="InterPro" id="IPR022450">
    <property type="entry name" value="TsaD"/>
</dbReference>
<evidence type="ECO:0000256" key="7">
    <source>
        <dbReference type="HAMAP-Rule" id="MF_01445"/>
    </source>
</evidence>
<protein>
    <recommendedName>
        <fullName evidence="7">tRNA N6-adenosine threonylcarbamoyltransferase</fullName>
        <ecNumber evidence="7">2.3.1.234</ecNumber>
    </recommendedName>
    <alternativeName>
        <fullName evidence="7">N6-L-threonylcarbamoyladenine synthase</fullName>
        <shortName evidence="7">t(6)A synthase</shortName>
    </alternativeName>
    <alternativeName>
        <fullName evidence="7">t(6)A37 threonylcarbamoyladenosine biosynthesis protein TsaD</fullName>
    </alternativeName>
    <alternativeName>
        <fullName evidence="7">tRNA threonylcarbamoyladenosine biosynthesis protein TsaD</fullName>
    </alternativeName>
</protein>
<feature type="binding site" evidence="7">
    <location>
        <position position="257"/>
    </location>
    <ligand>
        <name>substrate</name>
    </ligand>
</feature>
<dbReference type="AlphaFoldDB" id="A0A1G2HNC9"/>
<feature type="binding site" evidence="7">
    <location>
        <begin position="224"/>
        <end position="228"/>
    </location>
    <ligand>
        <name>substrate</name>
    </ligand>
</feature>
<feature type="binding site" evidence="7">
    <location>
        <position position="364"/>
    </location>
    <ligand>
        <name>substrate</name>
    </ligand>
</feature>
<comment type="function">
    <text evidence="7">Required for the formation of a threonylcarbamoyl group on adenosine at position 37 (t(6)A37) in tRNAs that read codons beginning with adenine. Is involved in the transfer of the threonylcarbamoyl moiety of threonylcarbamoyl-AMP (TC-AMP) to the N6 group of A37, together with TsaE and TsaB. TsaD likely plays a direct catalytic role in this reaction.</text>
</comment>
<feature type="binding site" evidence="7">
    <location>
        <position position="394"/>
    </location>
    <ligand>
        <name>Fe cation</name>
        <dbReference type="ChEBI" id="CHEBI:24875"/>
    </ligand>
</feature>
<feature type="binding site" evidence="7">
    <location>
        <position position="270"/>
    </location>
    <ligand>
        <name>substrate</name>
    </ligand>
</feature>
<dbReference type="EMBL" id="MHOO01000009">
    <property type="protein sequence ID" value="OGZ64032.1"/>
    <property type="molecule type" value="Genomic_DNA"/>
</dbReference>
<comment type="caution">
    <text evidence="9">The sequence shown here is derived from an EMBL/GenBank/DDBJ whole genome shotgun (WGS) entry which is preliminary data.</text>
</comment>
<comment type="catalytic activity">
    <reaction evidence="7">
        <text>L-threonylcarbamoyladenylate + adenosine(37) in tRNA = N(6)-L-threonylcarbamoyladenosine(37) in tRNA + AMP + H(+)</text>
        <dbReference type="Rhea" id="RHEA:37059"/>
        <dbReference type="Rhea" id="RHEA-COMP:10162"/>
        <dbReference type="Rhea" id="RHEA-COMP:10163"/>
        <dbReference type="ChEBI" id="CHEBI:15378"/>
        <dbReference type="ChEBI" id="CHEBI:73682"/>
        <dbReference type="ChEBI" id="CHEBI:74411"/>
        <dbReference type="ChEBI" id="CHEBI:74418"/>
        <dbReference type="ChEBI" id="CHEBI:456215"/>
        <dbReference type="EC" id="2.3.1.234"/>
    </reaction>
</comment>
<comment type="caution">
    <text evidence="7">Lacks conserved residue(s) required for the propagation of feature annotation.</text>
</comment>
<dbReference type="Gene3D" id="3.30.420.40">
    <property type="match status" value="2"/>
</dbReference>
<gene>
    <name evidence="7" type="primary">tsaD</name>
    <name evidence="9" type="ORF">A2730_02965</name>
</gene>
<feature type="domain" description="Gcp-like" evidence="8">
    <location>
        <begin position="214"/>
        <end position="400"/>
    </location>
</feature>
<dbReference type="InterPro" id="IPR000905">
    <property type="entry name" value="Gcp-like_dom"/>
</dbReference>
<comment type="cofactor">
    <cofactor evidence="7">
        <name>Fe(2+)</name>
        <dbReference type="ChEBI" id="CHEBI:29033"/>
    </cofactor>
    <text evidence="7">Binds 1 Fe(2+) ion per subunit.</text>
</comment>
<evidence type="ECO:0000256" key="1">
    <source>
        <dbReference type="ARBA" id="ARBA00022490"/>
    </source>
</evidence>
<feature type="binding site" evidence="7">
    <location>
        <position position="178"/>
    </location>
    <ligand>
        <name>Fe cation</name>
        <dbReference type="ChEBI" id="CHEBI:24875"/>
    </ligand>
</feature>
<keyword evidence="1 7" id="KW-0963">Cytoplasm</keyword>
<evidence type="ECO:0000313" key="10">
    <source>
        <dbReference type="Proteomes" id="UP000176855"/>
    </source>
</evidence>
<dbReference type="GO" id="GO:0061711">
    <property type="term" value="F:tRNA N(6)-L-threonylcarbamoyladenine synthase activity"/>
    <property type="evidence" value="ECO:0007669"/>
    <property type="project" value="UniProtKB-EC"/>
</dbReference>
<name>A0A1G2HNC9_9BACT</name>
<dbReference type="EC" id="2.3.1.234" evidence="7"/>
<comment type="similarity">
    <text evidence="7">Belongs to the KAE1 / TsaD family.</text>
</comment>
<dbReference type="Pfam" id="PF00814">
    <property type="entry name" value="TsaD"/>
    <property type="match status" value="3"/>
</dbReference>
<proteinExistence type="inferred from homology"/>
<keyword evidence="2 7" id="KW-0808">Transferase</keyword>
<dbReference type="PANTHER" id="PTHR11735">
    <property type="entry name" value="TRNA N6-ADENOSINE THREONYLCARBAMOYLTRANSFERASE"/>
    <property type="match status" value="1"/>
</dbReference>
<dbReference type="GO" id="GO:0005737">
    <property type="term" value="C:cytoplasm"/>
    <property type="evidence" value="ECO:0007669"/>
    <property type="project" value="UniProtKB-SubCell"/>
</dbReference>
<dbReference type="PANTHER" id="PTHR11735:SF6">
    <property type="entry name" value="TRNA N6-ADENOSINE THREONYLCARBAMOYLTRANSFERASE, MITOCHONDRIAL"/>
    <property type="match status" value="1"/>
</dbReference>
<dbReference type="InterPro" id="IPR043129">
    <property type="entry name" value="ATPase_NBD"/>
</dbReference>
<dbReference type="PROSITE" id="PS01016">
    <property type="entry name" value="GLYCOPROTEASE"/>
    <property type="match status" value="1"/>
</dbReference>
<evidence type="ECO:0000313" key="9">
    <source>
        <dbReference type="EMBL" id="OGZ64032.1"/>
    </source>
</evidence>
<feature type="domain" description="Gcp-like" evidence="8">
    <location>
        <begin position="135"/>
        <end position="195"/>
    </location>
</feature>
<keyword evidence="5 7" id="KW-0408">Iron</keyword>
<dbReference type="SUPFAM" id="SSF53067">
    <property type="entry name" value="Actin-like ATPase domain"/>
    <property type="match status" value="3"/>
</dbReference>
<evidence type="ECO:0000256" key="3">
    <source>
        <dbReference type="ARBA" id="ARBA00022694"/>
    </source>
</evidence>
<dbReference type="HAMAP" id="MF_01445">
    <property type="entry name" value="TsaD"/>
    <property type="match status" value="1"/>
</dbReference>
<feature type="domain" description="Gcp-like" evidence="8">
    <location>
        <begin position="49"/>
        <end position="93"/>
    </location>
</feature>
<reference evidence="9 10" key="1">
    <citation type="journal article" date="2016" name="Nat. Commun.">
        <title>Thousands of microbial genomes shed light on interconnected biogeochemical processes in an aquifer system.</title>
        <authorList>
            <person name="Anantharaman K."/>
            <person name="Brown C.T."/>
            <person name="Hug L.A."/>
            <person name="Sharon I."/>
            <person name="Castelle C.J."/>
            <person name="Probst A.J."/>
            <person name="Thomas B.C."/>
            <person name="Singh A."/>
            <person name="Wilkins M.J."/>
            <person name="Karaoz U."/>
            <person name="Brodie E.L."/>
            <person name="Williams K.H."/>
            <person name="Hubbard S.S."/>
            <person name="Banfield J.F."/>
        </authorList>
    </citation>
    <scope>NUCLEOTIDE SEQUENCE [LARGE SCALE GENOMIC DNA]</scope>
</reference>
<organism evidence="9 10">
    <name type="scientific">Candidatus Staskawiczbacteria bacterium RIFCSPHIGHO2_01_FULL_39_25</name>
    <dbReference type="NCBI Taxonomy" id="1802202"/>
    <lineage>
        <taxon>Bacteria</taxon>
        <taxon>Candidatus Staskawicziibacteriota</taxon>
    </lineage>
</organism>
<evidence type="ECO:0000259" key="8">
    <source>
        <dbReference type="Pfam" id="PF00814"/>
    </source>
</evidence>
<dbReference type="STRING" id="1802202.A2730_02965"/>
<dbReference type="CDD" id="cd24133">
    <property type="entry name" value="ASKHA_NBD_TsaD_bac"/>
    <property type="match status" value="1"/>
</dbReference>
<sequence>MYLNFSPEIEKRQVFLYKRLMRILAIETSCDDTGIAILEAKGDKTPVFKVLSNVVSSQQIHQNYGGVFPMMAKREHQCNLIPVLEQALKQAKLLKIKSLTKPTAVDFARPLITVQKVLEKENTLFEDIKKFLEKYEKPNIDAIAVTHGPGLEPCLWVGVNFAKALSYFWDIPVIPVNHIEGHILVNFLPKVNENPKSEIRNPKQIPNSKFQIPNSRPFPAISLVVSGGHTQLILMKGIGKYKIIGETRDDAAGECFDKCAKILGLGYPGGPIISKIALEKLRSRTSQFLPRPMINSKDYDFSFSGLKTAVLYKVRDSKLTPEFIQQMCVEVQQAIIDVLIKKTINAVKNYKAKTIILGGGVSANDELRKRFTLELEARSLKLELLVPPKELSTDNGLMIAVAAYFNRTKKKRWQSLKANANLRISK</sequence>
<evidence type="ECO:0000256" key="4">
    <source>
        <dbReference type="ARBA" id="ARBA00022723"/>
    </source>
</evidence>
<evidence type="ECO:0000256" key="2">
    <source>
        <dbReference type="ARBA" id="ARBA00022679"/>
    </source>
</evidence>
<dbReference type="Proteomes" id="UP000176855">
    <property type="component" value="Unassembled WGS sequence"/>
</dbReference>
<dbReference type="FunFam" id="3.30.420.40:FF:000040">
    <property type="entry name" value="tRNA N6-adenosine threonylcarbamoyltransferase"/>
    <property type="match status" value="1"/>
</dbReference>
<keyword evidence="3 7" id="KW-0819">tRNA processing</keyword>
<dbReference type="GO" id="GO:0002949">
    <property type="term" value="P:tRNA threonylcarbamoyladenosine modification"/>
    <property type="evidence" value="ECO:0007669"/>
    <property type="project" value="UniProtKB-UniRule"/>
</dbReference>